<evidence type="ECO:0000313" key="2">
    <source>
        <dbReference type="EMBL" id="VDP03956.1"/>
    </source>
</evidence>
<organism evidence="4">
    <name type="scientific">Soboliphyme baturini</name>
    <dbReference type="NCBI Taxonomy" id="241478"/>
    <lineage>
        <taxon>Eukaryota</taxon>
        <taxon>Metazoa</taxon>
        <taxon>Ecdysozoa</taxon>
        <taxon>Nematoda</taxon>
        <taxon>Enoplea</taxon>
        <taxon>Dorylaimia</taxon>
        <taxon>Dioctophymatida</taxon>
        <taxon>Dioctophymatoidea</taxon>
        <taxon>Soboliphymatidae</taxon>
        <taxon>Soboliphyme</taxon>
    </lineage>
</organism>
<evidence type="ECO:0000256" key="1">
    <source>
        <dbReference type="SAM" id="MobiDB-lite"/>
    </source>
</evidence>
<name>A0A183IL11_9BILA</name>
<dbReference type="Proteomes" id="UP000270296">
    <property type="component" value="Unassembled WGS sequence"/>
</dbReference>
<dbReference type="AlphaFoldDB" id="A0A183IL11"/>
<feature type="compositionally biased region" description="Polar residues" evidence="1">
    <location>
        <begin position="88"/>
        <end position="114"/>
    </location>
</feature>
<sequence length="566" mass="60146">MAQGDAAWYALKLTQFRGLNQAVDILLKTNSPHVFRDDGKQYGMLNVESGMLTALNIVLDFIVSRNPSLENGDSSSSRSESPMPPVTRISTPLTKNASGASSLPQQPVNSSGAVSTPMAKSSMGMNIVSLAPAHYNGQQVSPPDSQVLGASQNVSVVQARGSSSANFVEPSRITISQGESYIPISSSSQFTHVDPSSSFFVKENAPFVIQAVRSRKVEKPTPQNAIAAAFTEYSAADIPAMPSSGLKMPQSQAAARVTDWRPTSNWALNVGQSNFPNVRINLQPSYEMPIAAATSNYFYESPDIACVLPVQNHGDCYGGVQKLTLDDCSAPGDFRLRQGGFQPSSKPPVDAYGSTASMLAGPEQKLLSFAADPRGLSVQADPSYIENLCQRVNNLLSAARYPPPSCSSSSVTSAATGHLLLTKHESAGSSSSDTGQTECAAAASGAIGGGGDGVKFAVAGSVPYTVKNFDAVVSSIFRERASPTSSLSTESSEGGCRDCSSVNCCMRSESPLPDVIRKQLDLNTYEVGNGVKPCTPQAFKFFMEQHVENVIKLYKDRVNRRLQVCF</sequence>
<protein>
    <submittedName>
        <fullName evidence="4">Calponin-homology (CH) domain-containing protein</fullName>
    </submittedName>
</protein>
<dbReference type="EMBL" id="UZAM01008239">
    <property type="protein sequence ID" value="VDP03956.1"/>
    <property type="molecule type" value="Genomic_DNA"/>
</dbReference>
<dbReference type="OrthoDB" id="3638488at2759"/>
<gene>
    <name evidence="2" type="ORF">SBAD_LOCUS4307</name>
</gene>
<reference evidence="2 3" key="2">
    <citation type="submission" date="2018-11" db="EMBL/GenBank/DDBJ databases">
        <authorList>
            <consortium name="Pathogen Informatics"/>
        </authorList>
    </citation>
    <scope>NUCLEOTIDE SEQUENCE [LARGE SCALE GENOMIC DNA]</scope>
</reference>
<reference evidence="4" key="1">
    <citation type="submission" date="2016-06" db="UniProtKB">
        <authorList>
            <consortium name="WormBaseParasite"/>
        </authorList>
    </citation>
    <scope>IDENTIFICATION</scope>
</reference>
<evidence type="ECO:0000313" key="4">
    <source>
        <dbReference type="WBParaSite" id="SBAD_0000449201-mRNA-1"/>
    </source>
</evidence>
<feature type="region of interest" description="Disordered" evidence="1">
    <location>
        <begin position="68"/>
        <end position="117"/>
    </location>
</feature>
<accession>A0A183IL11</accession>
<dbReference type="WBParaSite" id="SBAD_0000449201-mRNA-1">
    <property type="protein sequence ID" value="SBAD_0000449201-mRNA-1"/>
    <property type="gene ID" value="SBAD_0000449201"/>
</dbReference>
<evidence type="ECO:0000313" key="3">
    <source>
        <dbReference type="Proteomes" id="UP000270296"/>
    </source>
</evidence>
<proteinExistence type="predicted"/>
<keyword evidence="3" id="KW-1185">Reference proteome</keyword>